<dbReference type="CDD" id="cd06450">
    <property type="entry name" value="DOPA_deC_like"/>
    <property type="match status" value="1"/>
</dbReference>
<dbReference type="Gene3D" id="3.90.1150.170">
    <property type="match status" value="1"/>
</dbReference>
<evidence type="ECO:0000256" key="1">
    <source>
        <dbReference type="ARBA" id="ARBA00001933"/>
    </source>
</evidence>
<keyword evidence="5 7" id="KW-0456">Lyase</keyword>
<dbReference type="InterPro" id="IPR015424">
    <property type="entry name" value="PyrdxlP-dep_Trfase"/>
</dbReference>
<dbReference type="Pfam" id="PF00282">
    <property type="entry name" value="Pyridoxal_deC"/>
    <property type="match status" value="1"/>
</dbReference>
<sequence>MKHQPTSDCVERNKKKVRRKNKFVTKSYSLDKQGLCEAKRLSKKLAINFRGQLNFDNPKKQNSLFNQNQKSKLLTGKTNYDPDWTNFEGCFATDESFQESQETEFLQEIVELLLDYLKKMRIKTSKVLDFHHPHQLKQAMAHCMEIPDTPKDLEQLLSDCKETLKYCVKTGHSRYFNQISCGLDAIAVAGEFLTAMANTNMFTYEIAPVFTLMEEVTLQKLRDLIGWSSGDGIFSPGGTIANLYAILAARFAYYPDVKTRGLFDAPRLIIFTSEQAHYSIKRAAIISGFGLNQVKLVKCNERGKMDTENLIELINESIENKNIPCMVCSTGGTTVLGAFDPIDEISKICKRFGLWLHVDCAWGSGALLSKSHRYLLNGIENADSVTWNPHKAMAVTLQCSVILFKKESILENCNGLCADYLFQKDKNYDTRYDTGDKSIQCGRRNDVFKLWLMWRSKGDEGFQNQINELFILKDYLCKIIKEKNGFEMVIEKPEYLNICFWYIPEKYRKIDTAKEKFTMLHEVTAKIKQSMLESGTTMISYQPLFEKPNFFRLILSNPSCKVEDIDFVVDEIVKLGEEINLK</sequence>
<accession>B2ZX20</accession>
<dbReference type="PANTHER" id="PTHR45677:SF10">
    <property type="entry name" value="GLUTAMATE DECARBOXYLASE"/>
    <property type="match status" value="1"/>
</dbReference>
<feature type="modified residue" description="N6-(pyridoxal phosphate)lysine" evidence="6">
    <location>
        <position position="391"/>
    </location>
</feature>
<protein>
    <submittedName>
        <fullName evidence="8">Glutamic acid decarboxylase</fullName>
    </submittedName>
</protein>
<evidence type="ECO:0000256" key="2">
    <source>
        <dbReference type="ARBA" id="ARBA00009533"/>
    </source>
</evidence>
<evidence type="ECO:0000256" key="4">
    <source>
        <dbReference type="ARBA" id="ARBA00022898"/>
    </source>
</evidence>
<comment type="cofactor">
    <cofactor evidence="1 6 7">
        <name>pyridoxal 5'-phosphate</name>
        <dbReference type="ChEBI" id="CHEBI:597326"/>
    </cofactor>
</comment>
<dbReference type="InterPro" id="IPR002129">
    <property type="entry name" value="PyrdxlP-dep_de-COase"/>
</dbReference>
<keyword evidence="4 6" id="KW-0663">Pyridoxal phosphate</keyword>
<dbReference type="GO" id="GO:0005737">
    <property type="term" value="C:cytoplasm"/>
    <property type="evidence" value="ECO:0007669"/>
    <property type="project" value="TreeGrafter"/>
</dbReference>
<gene>
    <name evidence="8" type="primary">DjGAD</name>
</gene>
<evidence type="ECO:0000256" key="6">
    <source>
        <dbReference type="PIRSR" id="PIRSR602129-50"/>
    </source>
</evidence>
<comment type="similarity">
    <text evidence="2 7">Belongs to the group II decarboxylase family.</text>
</comment>
<dbReference type="PANTHER" id="PTHR45677">
    <property type="entry name" value="GLUTAMATE DECARBOXYLASE-RELATED"/>
    <property type="match status" value="1"/>
</dbReference>
<dbReference type="EMBL" id="AB332029">
    <property type="protein sequence ID" value="BAG48266.1"/>
    <property type="molecule type" value="mRNA"/>
</dbReference>
<evidence type="ECO:0000256" key="7">
    <source>
        <dbReference type="RuleBase" id="RU000382"/>
    </source>
</evidence>
<proteinExistence type="evidence at transcript level"/>
<dbReference type="GO" id="GO:0004351">
    <property type="term" value="F:glutamate decarboxylase activity"/>
    <property type="evidence" value="ECO:0007669"/>
    <property type="project" value="TreeGrafter"/>
</dbReference>
<reference evidence="8" key="1">
    <citation type="journal article" date="2008" name="Neuroscience">
        <title>Identification of glutamic acid decarboxylase gene and distribution of GABAergic nervous system in the planarian Dugesia japonica.</title>
        <authorList>
            <person name="Nishimura K."/>
            <person name="Kitamura Y."/>
            <person name="Umesono Y."/>
            <person name="Takeuchi K."/>
            <person name="Takata K."/>
            <person name="Taniguchi T."/>
            <person name="Agata K."/>
        </authorList>
    </citation>
    <scope>NUCLEOTIDE SEQUENCE</scope>
    <source>
        <strain evidence="8">SSP</strain>
    </source>
</reference>
<name>B2ZX20_DUGJA</name>
<dbReference type="Gene3D" id="3.40.640.10">
    <property type="entry name" value="Type I PLP-dependent aspartate aminotransferase-like (Major domain)"/>
    <property type="match status" value="1"/>
</dbReference>
<organism evidence="8">
    <name type="scientific">Dugesia japonica</name>
    <name type="common">Planarian</name>
    <dbReference type="NCBI Taxonomy" id="6161"/>
    <lineage>
        <taxon>Eukaryota</taxon>
        <taxon>Metazoa</taxon>
        <taxon>Spiralia</taxon>
        <taxon>Lophotrochozoa</taxon>
        <taxon>Platyhelminthes</taxon>
        <taxon>Rhabditophora</taxon>
        <taxon>Seriata</taxon>
        <taxon>Tricladida</taxon>
        <taxon>Continenticola</taxon>
        <taxon>Geoplanoidea</taxon>
        <taxon>Dugesiidae</taxon>
        <taxon>Dugesia</taxon>
    </lineage>
</organism>
<evidence type="ECO:0000313" key="8">
    <source>
        <dbReference type="EMBL" id="BAG48266.1"/>
    </source>
</evidence>
<dbReference type="SUPFAM" id="SSF53383">
    <property type="entry name" value="PLP-dependent transferases"/>
    <property type="match status" value="1"/>
</dbReference>
<evidence type="ECO:0000256" key="3">
    <source>
        <dbReference type="ARBA" id="ARBA00022793"/>
    </source>
</evidence>
<dbReference type="GO" id="GO:0030170">
    <property type="term" value="F:pyridoxal phosphate binding"/>
    <property type="evidence" value="ECO:0007669"/>
    <property type="project" value="InterPro"/>
</dbReference>
<keyword evidence="3" id="KW-0210">Decarboxylase</keyword>
<dbReference type="InterPro" id="IPR015421">
    <property type="entry name" value="PyrdxlP-dep_Trfase_major"/>
</dbReference>
<dbReference type="AlphaFoldDB" id="B2ZX20"/>
<dbReference type="GO" id="GO:0009449">
    <property type="term" value="P:gamma-aminobutyric acid biosynthetic process"/>
    <property type="evidence" value="ECO:0007669"/>
    <property type="project" value="TreeGrafter"/>
</dbReference>
<evidence type="ECO:0000256" key="5">
    <source>
        <dbReference type="ARBA" id="ARBA00023239"/>
    </source>
</evidence>